<dbReference type="AlphaFoldDB" id="A0A564YBP6"/>
<protein>
    <submittedName>
        <fullName evidence="1">Uncharacterized protein</fullName>
    </submittedName>
</protein>
<accession>A0A564YBP6</accession>
<proteinExistence type="predicted"/>
<sequence length="220" mass="25555">CLRKSKSRLRYPTEKSRLQQFGDAAIELRGYRSLNLFNRKKYLYPDEFLNVYKGSANVGIFHHYPLIHRDIYKNIMVDLPHSTSDTMLLRTFSRSDHYLCSSYIQQMDPADLTYEKMITKLGSVVGDNNSFFNLTISEDENIHHHLGIVNRFCTGFRFGSLEENQFRCLIFILGLRAALHTEIRLRHLSLLDKKPNVNKSLRRPESAGGVLITSVQLERT</sequence>
<keyword evidence="2" id="KW-1185">Reference proteome</keyword>
<evidence type="ECO:0000313" key="1">
    <source>
        <dbReference type="EMBL" id="VUZ44691.1"/>
    </source>
</evidence>
<name>A0A564YBP6_HYMDI</name>
<evidence type="ECO:0000313" key="2">
    <source>
        <dbReference type="Proteomes" id="UP000321570"/>
    </source>
</evidence>
<reference evidence="1 2" key="1">
    <citation type="submission" date="2019-07" db="EMBL/GenBank/DDBJ databases">
        <authorList>
            <person name="Jastrzebski P J."/>
            <person name="Paukszto L."/>
            <person name="Jastrzebski P J."/>
        </authorList>
    </citation>
    <scope>NUCLEOTIDE SEQUENCE [LARGE SCALE GENOMIC DNA]</scope>
    <source>
        <strain evidence="1 2">WMS-il1</strain>
    </source>
</reference>
<organism evidence="1 2">
    <name type="scientific">Hymenolepis diminuta</name>
    <name type="common">Rat tapeworm</name>
    <dbReference type="NCBI Taxonomy" id="6216"/>
    <lineage>
        <taxon>Eukaryota</taxon>
        <taxon>Metazoa</taxon>
        <taxon>Spiralia</taxon>
        <taxon>Lophotrochozoa</taxon>
        <taxon>Platyhelminthes</taxon>
        <taxon>Cestoda</taxon>
        <taxon>Eucestoda</taxon>
        <taxon>Cyclophyllidea</taxon>
        <taxon>Hymenolepididae</taxon>
        <taxon>Hymenolepis</taxon>
    </lineage>
</organism>
<dbReference type="Proteomes" id="UP000321570">
    <property type="component" value="Unassembled WGS sequence"/>
</dbReference>
<dbReference type="EMBL" id="CABIJS010000144">
    <property type="protein sequence ID" value="VUZ44691.1"/>
    <property type="molecule type" value="Genomic_DNA"/>
</dbReference>
<gene>
    <name evidence="1" type="ORF">WMSIL1_LOCUS4842</name>
</gene>
<feature type="non-terminal residue" evidence="1">
    <location>
        <position position="1"/>
    </location>
</feature>